<dbReference type="UniPathway" id="UPA00538">
    <property type="reaction ID" value="UER00592"/>
</dbReference>
<evidence type="ECO:0000256" key="1">
    <source>
        <dbReference type="ARBA" id="ARBA00004821"/>
    </source>
</evidence>
<comment type="miscellaneous">
    <text evidence="6">In the reaction, the free carboxyl group of octanoic acid is attached via an amide linkage to the epsilon-amino group of a specific lysine residue of lipoyl domains of lipoate-dependent enzymes.</text>
</comment>
<dbReference type="Gene3D" id="3.30.930.10">
    <property type="entry name" value="Bira Bifunctional Protein, Domain 2"/>
    <property type="match status" value="1"/>
</dbReference>
<dbReference type="PIRSF" id="PIRSF016262">
    <property type="entry name" value="LPLase"/>
    <property type="match status" value="1"/>
</dbReference>
<dbReference type="PATRIC" id="fig|1236703.3.peg.690"/>
<keyword evidence="2 6" id="KW-0963">Cytoplasm</keyword>
<comment type="caution">
    <text evidence="12">The sequence shown here is derived from an EMBL/GenBank/DDBJ whole genome shotgun (WGS) entry which is preliminary data.</text>
</comment>
<dbReference type="RefSeq" id="WP_016504007.1">
    <property type="nucleotide sequence ID" value="NZ_AMSD01000002.1"/>
</dbReference>
<dbReference type="PANTHER" id="PTHR10993">
    <property type="entry name" value="OCTANOYLTRANSFERASE"/>
    <property type="match status" value="1"/>
</dbReference>
<protein>
    <recommendedName>
        <fullName evidence="6 7">Octanoyltransferase</fullName>
        <ecNumber evidence="6 7">2.3.1.181</ecNumber>
    </recommendedName>
    <alternativeName>
        <fullName evidence="6">Lipoate-protein ligase B</fullName>
    </alternativeName>
    <alternativeName>
        <fullName evidence="6">Lipoyl/octanoyl transferase</fullName>
    </alternativeName>
    <alternativeName>
        <fullName evidence="6">Octanoyl-[acyl-carrier-protein]-protein N-octanoyltransferase</fullName>
    </alternativeName>
</protein>
<dbReference type="InterPro" id="IPR045864">
    <property type="entry name" value="aa-tRNA-synth_II/BPL/LPL"/>
</dbReference>
<reference evidence="12 13" key="1">
    <citation type="journal article" date="2014" name="Environ. Microbiol.">
        <title>Genomic signatures of obligate host dependence in the luminous bacterial symbiont of a vertebrate.</title>
        <authorList>
            <person name="Hendry T.A."/>
            <person name="de Wet J.R."/>
            <person name="Dunlap P.V."/>
        </authorList>
    </citation>
    <scope>NUCLEOTIDE SEQUENCE [LARGE SCALE GENOMIC DNA]</scope>
    <source>
        <strain evidence="12 13">Akat1</strain>
    </source>
</reference>
<dbReference type="AlphaFoldDB" id="S3DI55"/>
<proteinExistence type="inferred from homology"/>
<feature type="binding site" evidence="6 9">
    <location>
        <begin position="137"/>
        <end position="139"/>
    </location>
    <ligand>
        <name>substrate</name>
    </ligand>
</feature>
<dbReference type="STRING" id="28176.CF66_0119"/>
<dbReference type="InterPro" id="IPR004143">
    <property type="entry name" value="BPL_LPL_catalytic"/>
</dbReference>
<feature type="binding site" evidence="6 9">
    <location>
        <begin position="70"/>
        <end position="77"/>
    </location>
    <ligand>
        <name>substrate</name>
    </ligand>
</feature>
<dbReference type="GO" id="GO:0033819">
    <property type="term" value="F:lipoyl(octanoyl) transferase activity"/>
    <property type="evidence" value="ECO:0007669"/>
    <property type="project" value="UniProtKB-EC"/>
</dbReference>
<evidence type="ECO:0000259" key="11">
    <source>
        <dbReference type="PROSITE" id="PS51733"/>
    </source>
</evidence>
<dbReference type="EC" id="2.3.1.181" evidence="6 7"/>
<dbReference type="InterPro" id="IPR000544">
    <property type="entry name" value="Octanoyltransferase"/>
</dbReference>
<evidence type="ECO:0000256" key="8">
    <source>
        <dbReference type="PIRSR" id="PIRSR016262-1"/>
    </source>
</evidence>
<dbReference type="SUPFAM" id="SSF55681">
    <property type="entry name" value="Class II aaRS and biotin synthetases"/>
    <property type="match status" value="1"/>
</dbReference>
<comment type="similarity">
    <text evidence="6 7">Belongs to the LipB family.</text>
</comment>
<keyword evidence="13" id="KW-1185">Reference proteome</keyword>
<dbReference type="CDD" id="cd16444">
    <property type="entry name" value="LipB"/>
    <property type="match status" value="1"/>
</dbReference>
<dbReference type="PROSITE" id="PS01313">
    <property type="entry name" value="LIPB"/>
    <property type="match status" value="1"/>
</dbReference>
<comment type="function">
    <text evidence="5 6 7">Catalyzes the transfer of endogenously produced octanoic acid from octanoyl-acyl-carrier-protein onto the lipoyl domains of lipoate-dependent enzymes. Lipoyl-ACP can also act as a substrate although octanoyl-ACP is likely to be the physiological substrate.</text>
</comment>
<dbReference type="NCBIfam" id="TIGR00214">
    <property type="entry name" value="lipB"/>
    <property type="match status" value="1"/>
</dbReference>
<dbReference type="eggNOG" id="COG0321">
    <property type="taxonomic scope" value="Bacteria"/>
</dbReference>
<dbReference type="NCBIfam" id="NF010922">
    <property type="entry name" value="PRK14342.1"/>
    <property type="match status" value="1"/>
</dbReference>
<evidence type="ECO:0000256" key="6">
    <source>
        <dbReference type="HAMAP-Rule" id="MF_00013"/>
    </source>
</evidence>
<keyword evidence="4 6" id="KW-0012">Acyltransferase</keyword>
<dbReference type="FunFam" id="3.30.930.10:FF:000020">
    <property type="entry name" value="Octanoyltransferase"/>
    <property type="match status" value="1"/>
</dbReference>
<feature type="binding site" evidence="6 9">
    <location>
        <begin position="150"/>
        <end position="152"/>
    </location>
    <ligand>
        <name>substrate</name>
    </ligand>
</feature>
<evidence type="ECO:0000256" key="2">
    <source>
        <dbReference type="ARBA" id="ARBA00022490"/>
    </source>
</evidence>
<dbReference type="EMBL" id="AMSD01000002">
    <property type="protein sequence ID" value="EPE37375.1"/>
    <property type="molecule type" value="Genomic_DNA"/>
</dbReference>
<name>S3DI55_9GAMM</name>
<evidence type="ECO:0000313" key="12">
    <source>
        <dbReference type="EMBL" id="EPE37375.1"/>
    </source>
</evidence>
<feature type="domain" description="BPL/LPL catalytic" evidence="11">
    <location>
        <begin position="31"/>
        <end position="206"/>
    </location>
</feature>
<dbReference type="GO" id="GO:0005737">
    <property type="term" value="C:cytoplasm"/>
    <property type="evidence" value="ECO:0007669"/>
    <property type="project" value="UniProtKB-SubCell"/>
</dbReference>
<dbReference type="PANTHER" id="PTHR10993:SF7">
    <property type="entry name" value="LIPOYLTRANSFERASE 2, MITOCHONDRIAL-RELATED"/>
    <property type="match status" value="1"/>
</dbReference>
<dbReference type="Pfam" id="PF21948">
    <property type="entry name" value="LplA-B_cat"/>
    <property type="match status" value="1"/>
</dbReference>
<dbReference type="PROSITE" id="PS51733">
    <property type="entry name" value="BPL_LPL_CATALYTIC"/>
    <property type="match status" value="1"/>
</dbReference>
<gene>
    <name evidence="6" type="primary">lipB</name>
    <name evidence="12" type="ORF">O1U_0675</name>
</gene>
<comment type="subcellular location">
    <subcellularLocation>
        <location evidence="6">Cytoplasm</location>
    </subcellularLocation>
</comment>
<feature type="site" description="Lowers pKa of active site Cys" evidence="6 10">
    <location>
        <position position="134"/>
    </location>
</feature>
<evidence type="ECO:0000256" key="7">
    <source>
        <dbReference type="PIRNR" id="PIRNR016262"/>
    </source>
</evidence>
<accession>S3DI55</accession>
<evidence type="ECO:0000256" key="3">
    <source>
        <dbReference type="ARBA" id="ARBA00022679"/>
    </source>
</evidence>
<organism evidence="12 13">
    <name type="scientific">Candidatus Photodesmus katoptron Akat1</name>
    <dbReference type="NCBI Taxonomy" id="1236703"/>
    <lineage>
        <taxon>Bacteria</taxon>
        <taxon>Pseudomonadati</taxon>
        <taxon>Pseudomonadota</taxon>
        <taxon>Gammaproteobacteria</taxon>
        <taxon>Vibrionales</taxon>
        <taxon>Vibrionaceae</taxon>
        <taxon>Candidatus Photodesmus</taxon>
    </lineage>
</organism>
<evidence type="ECO:0000313" key="13">
    <source>
        <dbReference type="Proteomes" id="UP000053688"/>
    </source>
</evidence>
<comment type="catalytic activity">
    <reaction evidence="6 7">
        <text>octanoyl-[ACP] + L-lysyl-[protein] = N(6)-octanoyl-L-lysyl-[protein] + holo-[ACP] + H(+)</text>
        <dbReference type="Rhea" id="RHEA:17665"/>
        <dbReference type="Rhea" id="RHEA-COMP:9636"/>
        <dbReference type="Rhea" id="RHEA-COMP:9685"/>
        <dbReference type="Rhea" id="RHEA-COMP:9752"/>
        <dbReference type="Rhea" id="RHEA-COMP:9928"/>
        <dbReference type="ChEBI" id="CHEBI:15378"/>
        <dbReference type="ChEBI" id="CHEBI:29969"/>
        <dbReference type="ChEBI" id="CHEBI:64479"/>
        <dbReference type="ChEBI" id="CHEBI:78463"/>
        <dbReference type="ChEBI" id="CHEBI:78809"/>
        <dbReference type="EC" id="2.3.1.181"/>
    </reaction>
</comment>
<dbReference type="InterPro" id="IPR020605">
    <property type="entry name" value="Octanoyltransferase_CS"/>
</dbReference>
<evidence type="ECO:0000256" key="9">
    <source>
        <dbReference type="PIRSR" id="PIRSR016262-2"/>
    </source>
</evidence>
<evidence type="ECO:0000256" key="5">
    <source>
        <dbReference type="ARBA" id="ARBA00024732"/>
    </source>
</evidence>
<evidence type="ECO:0000256" key="10">
    <source>
        <dbReference type="PIRSR" id="PIRSR016262-3"/>
    </source>
</evidence>
<keyword evidence="3 6" id="KW-0808">Transferase</keyword>
<feature type="active site" description="Acyl-thioester intermediate" evidence="6 8">
    <location>
        <position position="168"/>
    </location>
</feature>
<dbReference type="GO" id="GO:0009249">
    <property type="term" value="P:protein lipoylation"/>
    <property type="evidence" value="ECO:0007669"/>
    <property type="project" value="InterPro"/>
</dbReference>
<dbReference type="Proteomes" id="UP000053688">
    <property type="component" value="Unassembled WGS sequence"/>
</dbReference>
<evidence type="ECO:0000256" key="4">
    <source>
        <dbReference type="ARBA" id="ARBA00023315"/>
    </source>
</evidence>
<sequence length="225" mass="26191">MENQVIIKKFGLCEYKKIWGAMREFTDKRTNKDLDELWLLEHYPVFTQGQSDTTKQVFNNINIPLIKSDRGGKITYHGPGQLIVYFLIDLHRKKISVRDFVTCIEKLVINTLKKYNIDSISQPNAPGVYVNNKKICSIGLRIRKGCSFHGLALNVNMDLSPFLYIDPCGYHDMEMVQISQLGGPKQLNHIEQEIIKEFIILFNYKDIIYIKDINLSTYTNRYFSL</sequence>
<comment type="pathway">
    <text evidence="1 6 7">Protein modification; protein lipoylation via endogenous pathway; protein N(6)-(lipoyl)lysine from octanoyl-[acyl-carrier-protein]: step 1/2.</text>
</comment>
<dbReference type="HAMAP" id="MF_00013">
    <property type="entry name" value="LipB"/>
    <property type="match status" value="1"/>
</dbReference>